<keyword evidence="3" id="KW-1185">Reference proteome</keyword>
<organism evidence="2 3">
    <name type="scientific">Stephanodiscus triporus</name>
    <dbReference type="NCBI Taxonomy" id="2934178"/>
    <lineage>
        <taxon>Eukaryota</taxon>
        <taxon>Sar</taxon>
        <taxon>Stramenopiles</taxon>
        <taxon>Ochrophyta</taxon>
        <taxon>Bacillariophyta</taxon>
        <taxon>Coscinodiscophyceae</taxon>
        <taxon>Thalassiosirophycidae</taxon>
        <taxon>Stephanodiscales</taxon>
        <taxon>Stephanodiscaceae</taxon>
        <taxon>Stephanodiscus</taxon>
    </lineage>
</organism>
<feature type="region of interest" description="Disordered" evidence="1">
    <location>
        <begin position="1"/>
        <end position="43"/>
    </location>
</feature>
<protein>
    <submittedName>
        <fullName evidence="2">Uncharacterized protein</fullName>
    </submittedName>
</protein>
<evidence type="ECO:0000313" key="2">
    <source>
        <dbReference type="EMBL" id="KAL3771146.1"/>
    </source>
</evidence>
<sequence length="103" mass="11184">MGIQQQSAKDDDDDAASPPPPAPDLFGNNGNFYSLSTEDEKTTSPLIPTASFCDAWPEIILFMMKGLFEIMPENDGGGGDRRPPLQRDSLILLFGNKLRGVAI</sequence>
<name>A0ABD3N7Z9_9STRA</name>
<dbReference type="AlphaFoldDB" id="A0ABD3N7Z9"/>
<dbReference type="Proteomes" id="UP001530315">
    <property type="component" value="Unassembled WGS sequence"/>
</dbReference>
<accession>A0ABD3N7Z9</accession>
<gene>
    <name evidence="2" type="ORF">ACHAW5_009930</name>
</gene>
<proteinExistence type="predicted"/>
<evidence type="ECO:0000313" key="3">
    <source>
        <dbReference type="Proteomes" id="UP001530315"/>
    </source>
</evidence>
<dbReference type="EMBL" id="JALLAZ020001611">
    <property type="protein sequence ID" value="KAL3771146.1"/>
    <property type="molecule type" value="Genomic_DNA"/>
</dbReference>
<comment type="caution">
    <text evidence="2">The sequence shown here is derived from an EMBL/GenBank/DDBJ whole genome shotgun (WGS) entry which is preliminary data.</text>
</comment>
<reference evidence="2 3" key="1">
    <citation type="submission" date="2024-10" db="EMBL/GenBank/DDBJ databases">
        <title>Updated reference genomes for cyclostephanoid diatoms.</title>
        <authorList>
            <person name="Roberts W.R."/>
            <person name="Alverson A.J."/>
        </authorList>
    </citation>
    <scope>NUCLEOTIDE SEQUENCE [LARGE SCALE GENOMIC DNA]</scope>
    <source>
        <strain evidence="2 3">AJA276-08</strain>
    </source>
</reference>
<evidence type="ECO:0000256" key="1">
    <source>
        <dbReference type="SAM" id="MobiDB-lite"/>
    </source>
</evidence>